<dbReference type="RefSeq" id="WP_262682909.1">
    <property type="nucleotide sequence ID" value="NZ_JAOQIO010000007.1"/>
</dbReference>
<dbReference type="GO" id="GO:0016853">
    <property type="term" value="F:isomerase activity"/>
    <property type="evidence" value="ECO:0007669"/>
    <property type="project" value="UniProtKB-KW"/>
</dbReference>
<dbReference type="InterPro" id="IPR013022">
    <property type="entry name" value="Xyl_isomerase-like_TIM-brl"/>
</dbReference>
<organism evidence="2 3">
    <name type="scientific">Paenibacillus baimaensis</name>
    <dbReference type="NCBI Taxonomy" id="2982185"/>
    <lineage>
        <taxon>Bacteria</taxon>
        <taxon>Bacillati</taxon>
        <taxon>Bacillota</taxon>
        <taxon>Bacilli</taxon>
        <taxon>Bacillales</taxon>
        <taxon>Paenibacillaceae</taxon>
        <taxon>Paenibacillus</taxon>
    </lineage>
</organism>
<dbReference type="Gene3D" id="3.20.20.150">
    <property type="entry name" value="Divalent-metal-dependent TIM barrel enzymes"/>
    <property type="match status" value="1"/>
</dbReference>
<dbReference type="PANTHER" id="PTHR12110:SF53">
    <property type="entry name" value="BLR5974 PROTEIN"/>
    <property type="match status" value="1"/>
</dbReference>
<keyword evidence="2" id="KW-0413">Isomerase</keyword>
<feature type="domain" description="Xylose isomerase-like TIM barrel" evidence="1">
    <location>
        <begin position="33"/>
        <end position="274"/>
    </location>
</feature>
<dbReference type="InterPro" id="IPR036237">
    <property type="entry name" value="Xyl_isomerase-like_sf"/>
</dbReference>
<dbReference type="SUPFAM" id="SSF51658">
    <property type="entry name" value="Xylose isomerase-like"/>
    <property type="match status" value="1"/>
</dbReference>
<dbReference type="PANTHER" id="PTHR12110">
    <property type="entry name" value="HYDROXYPYRUVATE ISOMERASE"/>
    <property type="match status" value="1"/>
</dbReference>
<dbReference type="Pfam" id="PF01261">
    <property type="entry name" value="AP_endonuc_2"/>
    <property type="match status" value="1"/>
</dbReference>
<reference evidence="2 3" key="1">
    <citation type="submission" date="2022-09" db="EMBL/GenBank/DDBJ databases">
        <authorList>
            <person name="Han X.L."/>
            <person name="Wang Q."/>
            <person name="Lu T."/>
        </authorList>
    </citation>
    <scope>NUCLEOTIDE SEQUENCE [LARGE SCALE GENOMIC DNA]</scope>
    <source>
        <strain evidence="2 3">WQ 127069</strain>
    </source>
</reference>
<sequence length="279" mass="31219">MKTSLSVWSCHKYFYDKTWTNADFIHFVGQQTKADGIELLHRFWDPETDTSQVEKALQQEGLEVACVGASNNFALPDPANRQEQLNHIIESVDIAARFGAKVIRVFSGNQQEGVAYDDARHWIIEGLKAAADYASSKNVVLCLENHGLFAGKSEQVRSIIREVDSSALRSTFDMGNFMLVDENPNDAFEQLQSVVAHVHCKDFIKVGEDFQGESYASLSGDKYAGTIIGEGNVDLRHLLSRLKENGYDGWLTVEFEGNEEQKAGSIQSIDHLKQLLDEQ</sequence>
<comment type="caution">
    <text evidence="2">The sequence shown here is derived from an EMBL/GenBank/DDBJ whole genome shotgun (WGS) entry which is preliminary data.</text>
</comment>
<evidence type="ECO:0000313" key="3">
    <source>
        <dbReference type="Proteomes" id="UP001652445"/>
    </source>
</evidence>
<accession>A0ABT2U9V5</accession>
<dbReference type="EMBL" id="JAOQIO010000007">
    <property type="protein sequence ID" value="MCU6791332.1"/>
    <property type="molecule type" value="Genomic_DNA"/>
</dbReference>
<dbReference type="Proteomes" id="UP001652445">
    <property type="component" value="Unassembled WGS sequence"/>
</dbReference>
<keyword evidence="3" id="KW-1185">Reference proteome</keyword>
<protein>
    <submittedName>
        <fullName evidence="2">Sugar phosphate isomerase/epimerase</fullName>
    </submittedName>
</protein>
<proteinExistence type="predicted"/>
<gene>
    <name evidence="2" type="ORF">OB236_04220</name>
</gene>
<name>A0ABT2U9V5_9BACL</name>
<evidence type="ECO:0000313" key="2">
    <source>
        <dbReference type="EMBL" id="MCU6791332.1"/>
    </source>
</evidence>
<dbReference type="InterPro" id="IPR050312">
    <property type="entry name" value="IolE/XylAMocC-like"/>
</dbReference>
<evidence type="ECO:0000259" key="1">
    <source>
        <dbReference type="Pfam" id="PF01261"/>
    </source>
</evidence>